<reference evidence="5" key="1">
    <citation type="submission" date="2022-11" db="UniProtKB">
        <authorList>
            <consortium name="WormBaseParasite"/>
        </authorList>
    </citation>
    <scope>IDENTIFICATION</scope>
</reference>
<dbReference type="PROSITE" id="PS50068">
    <property type="entry name" value="LDLRA_2"/>
    <property type="match status" value="1"/>
</dbReference>
<dbReference type="AlphaFoldDB" id="A0A915HIY0"/>
<dbReference type="Proteomes" id="UP000887565">
    <property type="component" value="Unplaced"/>
</dbReference>
<dbReference type="InterPro" id="IPR002172">
    <property type="entry name" value="LDrepeatLR_classA_rpt"/>
</dbReference>
<protein>
    <submittedName>
        <fullName evidence="5">Uncharacterized protein</fullName>
    </submittedName>
</protein>
<keyword evidence="1" id="KW-1015">Disulfide bond</keyword>
<organism evidence="4 5">
    <name type="scientific">Romanomermis culicivorax</name>
    <name type="common">Nematode worm</name>
    <dbReference type="NCBI Taxonomy" id="13658"/>
    <lineage>
        <taxon>Eukaryota</taxon>
        <taxon>Metazoa</taxon>
        <taxon>Ecdysozoa</taxon>
        <taxon>Nematoda</taxon>
        <taxon>Enoplea</taxon>
        <taxon>Dorylaimia</taxon>
        <taxon>Mermithida</taxon>
        <taxon>Mermithoidea</taxon>
        <taxon>Mermithidae</taxon>
        <taxon>Romanomermis</taxon>
    </lineage>
</organism>
<evidence type="ECO:0000313" key="4">
    <source>
        <dbReference type="Proteomes" id="UP000887565"/>
    </source>
</evidence>
<sequence>MTVQGKDGAHFQDSSFNGINFGVNFGRGRPGRETVQKSYQTNAKNDPNKIQVRRKGIATHPHDQAYLRTRISSEDSSELPDDTIVNEPRAGDLAPAAQIRAGRKGRHSGKAIIDNAIVQEPSSEDLSPSAQINIRRKGKQTEVVLRDDAIVQEPPQKEQSNENVISDLTAQEQQGRTQMRRISGQKSTRQLQMRRTVRPRITQRAQTRRAERQKITQRQQLQRTARPRATQRRQMRTTNRPRIATVPLSIPHAAGPVMSANEYYQYESKTLYEIVQQRSNVVCRSGEVMCGLPNARVYPERHTLGKCVEINSLCNDAVDCPGFDDENPMHCAFYRVLSNYIKQLNNTIDQIISNPRAYDNRQNIEENLIYNHSSISVVDLAIN</sequence>
<dbReference type="WBParaSite" id="nRc.2.0.1.t01603-RA">
    <property type="protein sequence ID" value="nRc.2.0.1.t01603-RA"/>
    <property type="gene ID" value="nRc.2.0.1.g01603"/>
</dbReference>
<feature type="compositionally biased region" description="Basic residues" evidence="3">
    <location>
        <begin position="225"/>
        <end position="235"/>
    </location>
</feature>
<keyword evidence="4" id="KW-1185">Reference proteome</keyword>
<name>A0A915HIY0_ROMCU</name>
<comment type="caution">
    <text evidence="2">Lacks conserved residue(s) required for the propagation of feature annotation.</text>
</comment>
<proteinExistence type="predicted"/>
<feature type="compositionally biased region" description="Polar residues" evidence="3">
    <location>
        <begin position="184"/>
        <end position="193"/>
    </location>
</feature>
<feature type="region of interest" description="Disordered" evidence="3">
    <location>
        <begin position="171"/>
        <end position="237"/>
    </location>
</feature>
<accession>A0A915HIY0</accession>
<evidence type="ECO:0000256" key="2">
    <source>
        <dbReference type="PROSITE-ProRule" id="PRU00124"/>
    </source>
</evidence>
<evidence type="ECO:0000256" key="1">
    <source>
        <dbReference type="ARBA" id="ARBA00023157"/>
    </source>
</evidence>
<evidence type="ECO:0000313" key="5">
    <source>
        <dbReference type="WBParaSite" id="nRc.2.0.1.t01603-RA"/>
    </source>
</evidence>
<evidence type="ECO:0000256" key="3">
    <source>
        <dbReference type="SAM" id="MobiDB-lite"/>
    </source>
</evidence>